<organism evidence="2 3">
    <name type="scientific">Peronospora belbahrii</name>
    <dbReference type="NCBI Taxonomy" id="622444"/>
    <lineage>
        <taxon>Eukaryota</taxon>
        <taxon>Sar</taxon>
        <taxon>Stramenopiles</taxon>
        <taxon>Oomycota</taxon>
        <taxon>Peronosporomycetes</taxon>
        <taxon>Peronosporales</taxon>
        <taxon>Peronosporaceae</taxon>
        <taxon>Peronospora</taxon>
    </lineage>
</organism>
<dbReference type="Proteomes" id="UP001158986">
    <property type="component" value="Unassembled WGS sequence"/>
</dbReference>
<feature type="region of interest" description="Disordered" evidence="1">
    <location>
        <begin position="55"/>
        <end position="77"/>
    </location>
</feature>
<gene>
    <name evidence="2" type="ORF">PBS001_LOCUS8540</name>
</gene>
<comment type="caution">
    <text evidence="2">The sequence shown here is derived from an EMBL/GenBank/DDBJ whole genome shotgun (WGS) entry which is preliminary data.</text>
</comment>
<evidence type="ECO:0000256" key="1">
    <source>
        <dbReference type="SAM" id="MobiDB-lite"/>
    </source>
</evidence>
<feature type="region of interest" description="Disordered" evidence="1">
    <location>
        <begin position="1"/>
        <end position="24"/>
    </location>
</feature>
<evidence type="ECO:0000313" key="2">
    <source>
        <dbReference type="EMBL" id="CAH0522103.1"/>
    </source>
</evidence>
<protein>
    <submittedName>
        <fullName evidence="2">Uncharacterized protein</fullName>
    </submittedName>
</protein>
<evidence type="ECO:0000313" key="3">
    <source>
        <dbReference type="Proteomes" id="UP001158986"/>
    </source>
</evidence>
<sequence length="106" mass="12407">MENAFLRSERVKNPPKAHMSTKPRKMFVRRKKHAKDRLGLWKPCQETYCPKKPERSGCNVHLTPPRTTQTKDNETETVWTTTTQEFNVGSAKRGSNERCGSHRHDW</sequence>
<dbReference type="EMBL" id="CAKLCB010000387">
    <property type="protein sequence ID" value="CAH0522103.1"/>
    <property type="molecule type" value="Genomic_DNA"/>
</dbReference>
<accession>A0ABN8D9M8</accession>
<proteinExistence type="predicted"/>
<keyword evidence="3" id="KW-1185">Reference proteome</keyword>
<name>A0ABN8D9M8_9STRA</name>
<feature type="compositionally biased region" description="Basic residues" evidence="1">
    <location>
        <begin position="13"/>
        <end position="24"/>
    </location>
</feature>
<reference evidence="2 3" key="1">
    <citation type="submission" date="2021-11" db="EMBL/GenBank/DDBJ databases">
        <authorList>
            <person name="Islam A."/>
            <person name="Islam S."/>
            <person name="Flora M.S."/>
            <person name="Rahman M."/>
            <person name="Ziaur R.M."/>
            <person name="Epstein J.H."/>
            <person name="Hassan M."/>
            <person name="Klassen M."/>
            <person name="Woodard K."/>
            <person name="Webb A."/>
            <person name="Webby R.J."/>
            <person name="El Zowalaty M.E."/>
        </authorList>
    </citation>
    <scope>NUCLEOTIDE SEQUENCE [LARGE SCALE GENOMIC DNA]</scope>
    <source>
        <strain evidence="2">Pbs1</strain>
    </source>
</reference>